<reference evidence="3" key="1">
    <citation type="submission" date="2016-10" db="EMBL/GenBank/DDBJ databases">
        <authorList>
            <person name="Varghese N."/>
            <person name="Submissions S."/>
        </authorList>
    </citation>
    <scope>NUCLEOTIDE SEQUENCE [LARGE SCALE GENOMIC DNA]</scope>
    <source>
        <strain evidence="3">DSM 123</strain>
    </source>
</reference>
<proteinExistence type="predicted"/>
<dbReference type="InterPro" id="IPR036390">
    <property type="entry name" value="WH_DNA-bd_sf"/>
</dbReference>
<dbReference type="AlphaFoldDB" id="A0A1H8VA41"/>
<dbReference type="SUPFAM" id="SSF46785">
    <property type="entry name" value="Winged helix' DNA-binding domain"/>
    <property type="match status" value="1"/>
</dbReference>
<organism evidence="2 3">
    <name type="scientific">Rhodopseudomonas pseudopalustris</name>
    <dbReference type="NCBI Taxonomy" id="1513892"/>
    <lineage>
        <taxon>Bacteria</taxon>
        <taxon>Pseudomonadati</taxon>
        <taxon>Pseudomonadota</taxon>
        <taxon>Alphaproteobacteria</taxon>
        <taxon>Hyphomicrobiales</taxon>
        <taxon>Nitrobacteraceae</taxon>
        <taxon>Rhodopseudomonas</taxon>
    </lineage>
</organism>
<dbReference type="InterPro" id="IPR036388">
    <property type="entry name" value="WH-like_DNA-bd_sf"/>
</dbReference>
<evidence type="ECO:0000313" key="2">
    <source>
        <dbReference type="EMBL" id="SEP12163.1"/>
    </source>
</evidence>
<evidence type="ECO:0000313" key="3">
    <source>
        <dbReference type="Proteomes" id="UP000199615"/>
    </source>
</evidence>
<dbReference type="Pfam" id="PF01726">
    <property type="entry name" value="LexA_DNA_bind"/>
    <property type="match status" value="1"/>
</dbReference>
<keyword evidence="3" id="KW-1185">Reference proteome</keyword>
<dbReference type="GO" id="GO:0006508">
    <property type="term" value="P:proteolysis"/>
    <property type="evidence" value="ECO:0007669"/>
    <property type="project" value="InterPro"/>
</dbReference>
<sequence>MSAAAGLTPRMRDCLAAIEAYIAEQKCSPSIEDLRIQLGLSSKGRVSVIVQALQQRGHISFQPRLSRTITLTPRAPGKLPDDIEAKLRRYCASTGDDPGDVVVDAVVLCP</sequence>
<dbReference type="GO" id="GO:0004252">
    <property type="term" value="F:serine-type endopeptidase activity"/>
    <property type="evidence" value="ECO:0007669"/>
    <property type="project" value="InterPro"/>
</dbReference>
<accession>A0A1H8VA41</accession>
<feature type="domain" description="LexA repressor DNA-binding" evidence="1">
    <location>
        <begin position="6"/>
        <end position="68"/>
    </location>
</feature>
<dbReference type="RefSeq" id="WP_092685223.1">
    <property type="nucleotide sequence ID" value="NZ_FODT01000008.1"/>
</dbReference>
<dbReference type="EMBL" id="FODT01000008">
    <property type="protein sequence ID" value="SEP12163.1"/>
    <property type="molecule type" value="Genomic_DNA"/>
</dbReference>
<dbReference type="Proteomes" id="UP000199615">
    <property type="component" value="Unassembled WGS sequence"/>
</dbReference>
<dbReference type="OrthoDB" id="7950442at2"/>
<dbReference type="Gene3D" id="1.10.10.10">
    <property type="entry name" value="Winged helix-like DNA-binding domain superfamily/Winged helix DNA-binding domain"/>
    <property type="match status" value="1"/>
</dbReference>
<evidence type="ECO:0000259" key="1">
    <source>
        <dbReference type="Pfam" id="PF01726"/>
    </source>
</evidence>
<dbReference type="InterPro" id="IPR006199">
    <property type="entry name" value="LexA_DNA-bd_dom"/>
</dbReference>
<name>A0A1H8VA41_9BRAD</name>
<gene>
    <name evidence="2" type="ORF">SAMN05444123_108147</name>
</gene>
<protein>
    <submittedName>
        <fullName evidence="2">LexA DNA binding domain-containing protein</fullName>
    </submittedName>
</protein>